<dbReference type="EMBL" id="JANIIK010000046">
    <property type="protein sequence ID" value="KAJ3603085.1"/>
    <property type="molecule type" value="Genomic_DNA"/>
</dbReference>
<dbReference type="Proteomes" id="UP001148018">
    <property type="component" value="Unassembled WGS sequence"/>
</dbReference>
<accession>A0A9Q0IM06</accession>
<gene>
    <name evidence="1" type="ORF">NHX12_030829</name>
</gene>
<dbReference type="AlphaFoldDB" id="A0A9Q0IM06"/>
<comment type="caution">
    <text evidence="1">The sequence shown here is derived from an EMBL/GenBank/DDBJ whole genome shotgun (WGS) entry which is preliminary data.</text>
</comment>
<organism evidence="1 2">
    <name type="scientific">Muraenolepis orangiensis</name>
    <name type="common">Patagonian moray cod</name>
    <dbReference type="NCBI Taxonomy" id="630683"/>
    <lineage>
        <taxon>Eukaryota</taxon>
        <taxon>Metazoa</taxon>
        <taxon>Chordata</taxon>
        <taxon>Craniata</taxon>
        <taxon>Vertebrata</taxon>
        <taxon>Euteleostomi</taxon>
        <taxon>Actinopterygii</taxon>
        <taxon>Neopterygii</taxon>
        <taxon>Teleostei</taxon>
        <taxon>Neoteleostei</taxon>
        <taxon>Acanthomorphata</taxon>
        <taxon>Zeiogadaria</taxon>
        <taxon>Gadariae</taxon>
        <taxon>Gadiformes</taxon>
        <taxon>Muraenolepidoidei</taxon>
        <taxon>Muraenolepididae</taxon>
        <taxon>Muraenolepis</taxon>
    </lineage>
</organism>
<reference evidence="1" key="1">
    <citation type="submission" date="2022-07" db="EMBL/GenBank/DDBJ databases">
        <title>Chromosome-level genome of Muraenolepis orangiensis.</title>
        <authorList>
            <person name="Kim J."/>
        </authorList>
    </citation>
    <scope>NUCLEOTIDE SEQUENCE</scope>
    <source>
        <strain evidence="1">KU_S4_2022</strain>
        <tissue evidence="1">Muscle</tissue>
    </source>
</reference>
<protein>
    <submittedName>
        <fullName evidence="1">Uncharacterized protein</fullName>
    </submittedName>
</protein>
<keyword evidence="2" id="KW-1185">Reference proteome</keyword>
<name>A0A9Q0IM06_9TELE</name>
<evidence type="ECO:0000313" key="1">
    <source>
        <dbReference type="EMBL" id="KAJ3603085.1"/>
    </source>
</evidence>
<evidence type="ECO:0000313" key="2">
    <source>
        <dbReference type="Proteomes" id="UP001148018"/>
    </source>
</evidence>
<proteinExistence type="predicted"/>
<sequence length="113" mass="12286">MASSGGGEKDCVSTDNKGLLQDVLRQQTEEGCVTRLLPPSPVNPRSFLPLLYTYLLHLLPPSPVHPHSFLLLLSTLTPSSFSCPPSLLPPSPVHRVRTSNAVKKEEDKNCVSV</sequence>